<dbReference type="GO" id="GO:0005524">
    <property type="term" value="F:ATP binding"/>
    <property type="evidence" value="ECO:0007669"/>
    <property type="project" value="UniProtKB-KW"/>
</dbReference>
<dbReference type="Gene3D" id="3.30.590.20">
    <property type="match status" value="1"/>
</dbReference>
<sequence length="446" mass="45720">MGGHEAGGAARAGGASETGGARGRARPAGATVGVEEEFLLVDAVSGTCVPRAGQVLAAAGEHPWRASGGGFHTELLASQVEAATGVCGDLAALRAQLRDGRARLAAAARAAGARLVSAGAPVLGGPPPPATPGDRFAAITGTYGEVVADYQACGCHVHVAVPDRETAVAVVNHLRPWLATLVALAVNSPFDHGRAGRFAGRRIVEMWRFPGAGTPPFAASAAEYDARVAALVEAGALVDEAMTFWLARPSPRWPTVEVRAADAAATADEAVLQAALSRGLVGAALRDLAAGREAPPVDAQVCAAALWSAARHGMRGHALDPFTRRRVPPWRMVEDLLARTRPALAETGDLDTVRALLDGVRRAGTGADRQRRAAGRGGPRAVVEMLARHTESGVLGDALGSFEAPARGPAGGPSRGTQAAPGEETGVWDARERVPQPDTHGTTEDA</sequence>
<dbReference type="InterPro" id="IPR050141">
    <property type="entry name" value="GCL_type2/YbdK_subfam"/>
</dbReference>
<keyword evidence="10" id="KW-1185">Reference proteome</keyword>
<comment type="caution">
    <text evidence="8">The sequence shown here is derived from an EMBL/GenBank/DDBJ whole genome shotgun (WGS) entry which is preliminary data.</text>
</comment>
<evidence type="ECO:0000313" key="9">
    <source>
        <dbReference type="Proteomes" id="UP000549343"/>
    </source>
</evidence>
<dbReference type="EMBL" id="BAAAHD010000063">
    <property type="protein sequence ID" value="GAA0586658.1"/>
    <property type="molecule type" value="Genomic_DNA"/>
</dbReference>
<dbReference type="EMBL" id="JACHMV010000001">
    <property type="protein sequence ID" value="MBB4775339.1"/>
    <property type="molecule type" value="Genomic_DNA"/>
</dbReference>
<evidence type="ECO:0000256" key="2">
    <source>
        <dbReference type="ARBA" id="ARBA00022741"/>
    </source>
</evidence>
<dbReference type="AlphaFoldDB" id="A0A7W7MYU8"/>
<evidence type="ECO:0000313" key="8">
    <source>
        <dbReference type="EMBL" id="MBB4775339.1"/>
    </source>
</evidence>
<dbReference type="GO" id="GO:0042398">
    <property type="term" value="P:modified amino acid biosynthetic process"/>
    <property type="evidence" value="ECO:0007669"/>
    <property type="project" value="InterPro"/>
</dbReference>
<dbReference type="Pfam" id="PF04107">
    <property type="entry name" value="GCS2"/>
    <property type="match status" value="1"/>
</dbReference>
<reference evidence="8 9" key="2">
    <citation type="submission" date="2020-08" db="EMBL/GenBank/DDBJ databases">
        <title>Sequencing the genomes of 1000 actinobacteria strains.</title>
        <authorList>
            <person name="Klenk H.-P."/>
        </authorList>
    </citation>
    <scope>NUCLEOTIDE SEQUENCE [LARGE SCALE GENOMIC DNA]</scope>
    <source>
        <strain evidence="8 9">DSM 44772</strain>
    </source>
</reference>
<dbReference type="InterPro" id="IPR014746">
    <property type="entry name" value="Gln_synth/guanido_kin_cat_dom"/>
</dbReference>
<evidence type="ECO:0000313" key="7">
    <source>
        <dbReference type="EMBL" id="GAA0586658.1"/>
    </source>
</evidence>
<evidence type="ECO:0000256" key="1">
    <source>
        <dbReference type="ARBA" id="ARBA00022598"/>
    </source>
</evidence>
<keyword evidence="3 5" id="KW-0067">ATP-binding</keyword>
<organism evidence="8 9">
    <name type="scientific">Actinomadura livida</name>
    <dbReference type="NCBI Taxonomy" id="79909"/>
    <lineage>
        <taxon>Bacteria</taxon>
        <taxon>Bacillati</taxon>
        <taxon>Actinomycetota</taxon>
        <taxon>Actinomycetes</taxon>
        <taxon>Streptosporangiales</taxon>
        <taxon>Thermomonosporaceae</taxon>
        <taxon>Actinomadura</taxon>
    </lineage>
</organism>
<dbReference type="InterPro" id="IPR011793">
    <property type="entry name" value="YbdK"/>
</dbReference>
<dbReference type="HAMAP" id="MF_01609">
    <property type="entry name" value="Glu_cys_ligase_2"/>
    <property type="match status" value="1"/>
</dbReference>
<evidence type="ECO:0000256" key="4">
    <source>
        <dbReference type="ARBA" id="ARBA00048819"/>
    </source>
</evidence>
<feature type="region of interest" description="Disordered" evidence="6">
    <location>
        <begin position="399"/>
        <end position="446"/>
    </location>
</feature>
<accession>A0A7W7MYU8</accession>
<comment type="function">
    <text evidence="5">ATP-dependent carboxylate-amine ligase which exhibits weak glutamate--cysteine ligase activity.</text>
</comment>
<dbReference type="SUPFAM" id="SSF55931">
    <property type="entry name" value="Glutamine synthetase/guanido kinase"/>
    <property type="match status" value="1"/>
</dbReference>
<dbReference type="NCBIfam" id="TIGR02050">
    <property type="entry name" value="gshA_cyan_rel"/>
    <property type="match status" value="1"/>
</dbReference>
<dbReference type="PANTHER" id="PTHR36510:SF1">
    <property type="entry name" value="GLUTAMATE--CYSTEINE LIGASE 2-RELATED"/>
    <property type="match status" value="1"/>
</dbReference>
<keyword evidence="1 5" id="KW-0436">Ligase</keyword>
<name>A0A7W7MYU8_9ACTN</name>
<protein>
    <recommendedName>
        <fullName evidence="5">Putative glutamate--cysteine ligase 2</fullName>
        <ecNumber evidence="5">6.3.2.2</ecNumber>
    </recommendedName>
    <alternativeName>
        <fullName evidence="5">Gamma-glutamylcysteine synthetase 2</fullName>
        <shortName evidence="5">GCS 2</shortName>
        <shortName evidence="5">Gamma-GCS 2</shortName>
    </alternativeName>
</protein>
<dbReference type="Proteomes" id="UP000549343">
    <property type="component" value="Unassembled WGS sequence"/>
</dbReference>
<dbReference type="Proteomes" id="UP001501427">
    <property type="component" value="Unassembled WGS sequence"/>
</dbReference>
<dbReference type="InterPro" id="IPR006336">
    <property type="entry name" value="GCS2"/>
</dbReference>
<dbReference type="EC" id="6.3.2.2" evidence="5"/>
<feature type="compositionally biased region" description="Basic and acidic residues" evidence="6">
    <location>
        <begin position="429"/>
        <end position="446"/>
    </location>
</feature>
<gene>
    <name evidence="8" type="ORF">F4557_003757</name>
    <name evidence="7" type="ORF">GCM10009546_56250</name>
</gene>
<evidence type="ECO:0000256" key="6">
    <source>
        <dbReference type="SAM" id="MobiDB-lite"/>
    </source>
</evidence>
<keyword evidence="2 5" id="KW-0547">Nucleotide-binding</keyword>
<dbReference type="PANTHER" id="PTHR36510">
    <property type="entry name" value="GLUTAMATE--CYSTEINE LIGASE 2-RELATED"/>
    <property type="match status" value="1"/>
</dbReference>
<evidence type="ECO:0000256" key="3">
    <source>
        <dbReference type="ARBA" id="ARBA00022840"/>
    </source>
</evidence>
<evidence type="ECO:0000256" key="5">
    <source>
        <dbReference type="HAMAP-Rule" id="MF_01609"/>
    </source>
</evidence>
<reference evidence="7 10" key="1">
    <citation type="journal article" date="2019" name="Int. J. Syst. Evol. Microbiol.">
        <title>The Global Catalogue of Microorganisms (GCM) 10K type strain sequencing project: providing services to taxonomists for standard genome sequencing and annotation.</title>
        <authorList>
            <consortium name="The Broad Institute Genomics Platform"/>
            <consortium name="The Broad Institute Genome Sequencing Center for Infectious Disease"/>
            <person name="Wu L."/>
            <person name="Ma J."/>
        </authorList>
    </citation>
    <scope>NUCLEOTIDE SEQUENCE [LARGE SCALE GENOMIC DNA]</scope>
    <source>
        <strain evidence="7 10">JCM 10667</strain>
    </source>
</reference>
<dbReference type="GO" id="GO:0004357">
    <property type="term" value="F:glutamate-cysteine ligase activity"/>
    <property type="evidence" value="ECO:0007669"/>
    <property type="project" value="UniProtKB-EC"/>
</dbReference>
<dbReference type="RefSeq" id="WP_184884545.1">
    <property type="nucleotide sequence ID" value="NZ_BAAAHD010000063.1"/>
</dbReference>
<comment type="similarity">
    <text evidence="5">Belongs to the glutamate--cysteine ligase type 2 family. YbdK subfamily.</text>
</comment>
<reference evidence="7" key="3">
    <citation type="submission" date="2023-12" db="EMBL/GenBank/DDBJ databases">
        <authorList>
            <person name="Sun Q."/>
            <person name="Inoue M."/>
        </authorList>
    </citation>
    <scope>NUCLEOTIDE SEQUENCE</scope>
    <source>
        <strain evidence="7">JCM 10667</strain>
    </source>
</reference>
<proteinExistence type="inferred from homology"/>
<evidence type="ECO:0000313" key="10">
    <source>
        <dbReference type="Proteomes" id="UP001501427"/>
    </source>
</evidence>
<comment type="catalytic activity">
    <reaction evidence="4 5">
        <text>L-cysteine + L-glutamate + ATP = gamma-L-glutamyl-L-cysteine + ADP + phosphate + H(+)</text>
        <dbReference type="Rhea" id="RHEA:13285"/>
        <dbReference type="ChEBI" id="CHEBI:15378"/>
        <dbReference type="ChEBI" id="CHEBI:29985"/>
        <dbReference type="ChEBI" id="CHEBI:30616"/>
        <dbReference type="ChEBI" id="CHEBI:35235"/>
        <dbReference type="ChEBI" id="CHEBI:43474"/>
        <dbReference type="ChEBI" id="CHEBI:58173"/>
        <dbReference type="ChEBI" id="CHEBI:456216"/>
        <dbReference type="EC" id="6.3.2.2"/>
    </reaction>
</comment>
<dbReference type="NCBIfam" id="NF010041">
    <property type="entry name" value="PRK13517.1-1"/>
    <property type="match status" value="1"/>
</dbReference>
<feature type="region of interest" description="Disordered" evidence="6">
    <location>
        <begin position="1"/>
        <end position="28"/>
    </location>
</feature>